<evidence type="ECO:0000313" key="4">
    <source>
        <dbReference type="Proteomes" id="UP000294613"/>
    </source>
</evidence>
<dbReference type="EMBL" id="SLZV01000002">
    <property type="protein sequence ID" value="TCS69931.1"/>
    <property type="molecule type" value="Genomic_DNA"/>
</dbReference>
<reference evidence="2 5" key="1">
    <citation type="journal article" date="2018" name="Int. J. Syst. Evol. Microbiol.">
        <title>Draft Genome Sequence of Faecalimonas umbilicata JCM 30896T, an Acetate-Producing Bacterium Isolated from Human Feces.</title>
        <authorList>
            <person name="Sakamoto M."/>
            <person name="Ikeyama N."/>
            <person name="Yuki M."/>
            <person name="Ohkuma M."/>
        </authorList>
    </citation>
    <scope>NUCLEOTIDE SEQUENCE [LARGE SCALE GENOMIC DNA]</scope>
    <source>
        <strain evidence="2 5">EGH7</strain>
    </source>
</reference>
<comment type="caution">
    <text evidence="3">The sequence shown here is derived from an EMBL/GenBank/DDBJ whole genome shotgun (WGS) entry which is preliminary data.</text>
</comment>
<evidence type="ECO:0000313" key="3">
    <source>
        <dbReference type="EMBL" id="TCS69931.1"/>
    </source>
</evidence>
<dbReference type="PANTHER" id="PTHR46211:SF14">
    <property type="entry name" value="GLYCEROPHOSPHODIESTER PHOSPHODIESTERASE"/>
    <property type="match status" value="1"/>
</dbReference>
<dbReference type="InterPro" id="IPR032160">
    <property type="entry name" value="DUF4996"/>
</dbReference>
<dbReference type="GO" id="GO:0008081">
    <property type="term" value="F:phosphoric diester hydrolase activity"/>
    <property type="evidence" value="ECO:0007669"/>
    <property type="project" value="InterPro"/>
</dbReference>
<dbReference type="Proteomes" id="UP000294613">
    <property type="component" value="Unassembled WGS sequence"/>
</dbReference>
<dbReference type="Pfam" id="PF16387">
    <property type="entry name" value="DUF4996"/>
    <property type="match status" value="1"/>
</dbReference>
<dbReference type="EMBL" id="BHEO01000008">
    <property type="protein sequence ID" value="GBU05281.1"/>
    <property type="molecule type" value="Genomic_DNA"/>
</dbReference>
<dbReference type="Pfam" id="PF03009">
    <property type="entry name" value="GDPD"/>
    <property type="match status" value="1"/>
</dbReference>
<dbReference type="GeneID" id="97506382"/>
<protein>
    <submittedName>
        <fullName evidence="3">Glycerophosphoryl diester phosphodiesterase</fullName>
    </submittedName>
</protein>
<dbReference type="PROSITE" id="PS51704">
    <property type="entry name" value="GP_PDE"/>
    <property type="match status" value="1"/>
</dbReference>
<evidence type="ECO:0000313" key="5">
    <source>
        <dbReference type="Proteomes" id="UP000702954"/>
    </source>
</evidence>
<reference evidence="3 4" key="2">
    <citation type="submission" date="2019-03" db="EMBL/GenBank/DDBJ databases">
        <title>Genomic Encyclopedia of Type Strains, Phase IV (KMG-IV): sequencing the most valuable type-strain genomes for metagenomic binning, comparative biology and taxonomic classification.</title>
        <authorList>
            <person name="Goeker M."/>
        </authorList>
    </citation>
    <scope>NUCLEOTIDE SEQUENCE [LARGE SCALE GENOMIC DNA]</scope>
    <source>
        <strain evidence="3 4">DSM 103426</strain>
    </source>
</reference>
<dbReference type="InterPro" id="IPR017946">
    <property type="entry name" value="PLC-like_Pdiesterase_TIM-brl"/>
</dbReference>
<evidence type="ECO:0000313" key="2">
    <source>
        <dbReference type="EMBL" id="GBU05281.1"/>
    </source>
</evidence>
<dbReference type="InterPro" id="IPR030395">
    <property type="entry name" value="GP_PDE_dom"/>
</dbReference>
<evidence type="ECO:0000259" key="1">
    <source>
        <dbReference type="PROSITE" id="PS51704"/>
    </source>
</evidence>
<organism evidence="3 4">
    <name type="scientific">Faecalimonas umbilicata</name>
    <dbReference type="NCBI Taxonomy" id="1912855"/>
    <lineage>
        <taxon>Bacteria</taxon>
        <taxon>Bacillati</taxon>
        <taxon>Bacillota</taxon>
        <taxon>Clostridia</taxon>
        <taxon>Lachnospirales</taxon>
        <taxon>Lachnospiraceae</taxon>
        <taxon>Faecalimonas</taxon>
    </lineage>
</organism>
<sequence length="286" mass="33099">MVGKEKFKEINRLLNQKLEEKKVLIAVHRGCGCGNIIENTIPAYRAALQMHADMFECDLISSTDGVVYAFHDGYEMRLLRKRRNIKTYTSKEIDAFKYKNIIEEPAEYGVEKFEDILQSFQSGELFNIDRAWDILPEVISLLEKYPQAIHQAIIKTPVKKKYLDYLEECKMKVMYMPIAYNLEEIKTVLAYENINIVGVEMIAKNSEEELFQDCNIQWVKEQGLFCWANAITLGGSQKYDLFGGLDDDMAIKESPKKAWGKLIDKGINVMQTDWPGIMSDFIEKYI</sequence>
<dbReference type="Proteomes" id="UP000702954">
    <property type="component" value="Unassembled WGS sequence"/>
</dbReference>
<dbReference type="SUPFAM" id="SSF51695">
    <property type="entry name" value="PLC-like phosphodiesterases"/>
    <property type="match status" value="1"/>
</dbReference>
<dbReference type="RefSeq" id="WP_165851590.1">
    <property type="nucleotide sequence ID" value="NZ_AP031411.1"/>
</dbReference>
<dbReference type="GO" id="GO:0006629">
    <property type="term" value="P:lipid metabolic process"/>
    <property type="evidence" value="ECO:0007669"/>
    <property type="project" value="InterPro"/>
</dbReference>
<proteinExistence type="predicted"/>
<name>A0A4R3JV72_9FIRM</name>
<dbReference type="Gene3D" id="3.20.20.190">
    <property type="entry name" value="Phosphatidylinositol (PI) phosphodiesterase"/>
    <property type="match status" value="1"/>
</dbReference>
<gene>
    <name evidence="3" type="ORF">EDD74_102101</name>
    <name evidence="2" type="ORF">FAEUMB_18220</name>
</gene>
<dbReference type="CDD" id="cd08566">
    <property type="entry name" value="GDPD_AtGDE_like"/>
    <property type="match status" value="1"/>
</dbReference>
<feature type="domain" description="GP-PDE" evidence="1">
    <location>
        <begin position="23"/>
        <end position="262"/>
    </location>
</feature>
<accession>A0A4R3JV72</accession>
<dbReference type="PANTHER" id="PTHR46211">
    <property type="entry name" value="GLYCEROPHOSPHORYL DIESTER PHOSPHODIESTERASE"/>
    <property type="match status" value="1"/>
</dbReference>
<keyword evidence="5" id="KW-1185">Reference proteome</keyword>
<dbReference type="AlphaFoldDB" id="A0A4R3JV72"/>